<comment type="similarity">
    <text evidence="10">Belongs to the type II topoisomerase family. ParE type 1 subfamily.</text>
</comment>
<dbReference type="SUPFAM" id="SSF55874">
    <property type="entry name" value="ATPase domain of HSP90 chaperone/DNA topoisomerase II/histidine kinase"/>
    <property type="match status" value="1"/>
</dbReference>
<keyword evidence="3" id="KW-0479">Metal-binding</keyword>
<keyword evidence="7 10" id="KW-0799">Topoisomerase</keyword>
<dbReference type="GO" id="GO:0006265">
    <property type="term" value="P:DNA topological change"/>
    <property type="evidence" value="ECO:0007669"/>
    <property type="project" value="UniProtKB-UniRule"/>
</dbReference>
<keyword evidence="12" id="KW-0614">Plasmid</keyword>
<feature type="binding site" evidence="10">
    <location>
        <position position="344"/>
    </location>
    <ligand>
        <name>ATP</name>
        <dbReference type="ChEBI" id="CHEBI:30616"/>
    </ligand>
</feature>
<dbReference type="InterPro" id="IPR013760">
    <property type="entry name" value="Topo_IIA-like_dom_sf"/>
</dbReference>
<evidence type="ECO:0000256" key="2">
    <source>
        <dbReference type="ARBA" id="ARBA00001946"/>
    </source>
</evidence>
<dbReference type="GO" id="GO:0003918">
    <property type="term" value="F:DNA topoisomerase type II (double strand cut, ATP-hydrolyzing) activity"/>
    <property type="evidence" value="ECO:0007669"/>
    <property type="project" value="UniProtKB-UniRule"/>
</dbReference>
<dbReference type="FunFam" id="3.40.50.670:FF:000001">
    <property type="entry name" value="DNA topoisomerase 2"/>
    <property type="match status" value="1"/>
</dbReference>
<feature type="binding site" evidence="10">
    <location>
        <position position="8"/>
    </location>
    <ligand>
        <name>ATP</name>
        <dbReference type="ChEBI" id="CHEBI:30616"/>
    </ligand>
</feature>
<evidence type="ECO:0000256" key="6">
    <source>
        <dbReference type="ARBA" id="ARBA00022842"/>
    </source>
</evidence>
<keyword evidence="4 10" id="KW-0547">Nucleotide-binding</keyword>
<comment type="function">
    <text evidence="10">Topoisomerase IV is essential for chromosome segregation. It relaxes supercoiled DNA. Performs the decatenation events required during the replication of a circular DNA molecule.</text>
</comment>
<evidence type="ECO:0000256" key="7">
    <source>
        <dbReference type="ARBA" id="ARBA00023029"/>
    </source>
</evidence>
<dbReference type="SUPFAM" id="SSF56719">
    <property type="entry name" value="Type II DNA topoisomerase"/>
    <property type="match status" value="1"/>
</dbReference>
<keyword evidence="9 10" id="KW-0413">Isomerase</keyword>
<feature type="binding site" evidence="10">
    <location>
        <position position="72"/>
    </location>
    <ligand>
        <name>ATP</name>
        <dbReference type="ChEBI" id="CHEBI:30616"/>
    </ligand>
</feature>
<dbReference type="EMBL" id="AB853026">
    <property type="protein sequence ID" value="BAO19245.1"/>
    <property type="molecule type" value="Genomic_DNA"/>
</dbReference>
<dbReference type="CDD" id="cd00822">
    <property type="entry name" value="TopoII_Trans_DNA_gyrase"/>
    <property type="match status" value="1"/>
</dbReference>
<dbReference type="InterPro" id="IPR003594">
    <property type="entry name" value="HATPase_dom"/>
</dbReference>
<evidence type="ECO:0000256" key="3">
    <source>
        <dbReference type="ARBA" id="ARBA00022723"/>
    </source>
</evidence>
<dbReference type="InterPro" id="IPR005737">
    <property type="entry name" value="TopoIV_B_Gneg"/>
</dbReference>
<dbReference type="InterPro" id="IPR001241">
    <property type="entry name" value="Topo_IIA"/>
</dbReference>
<dbReference type="CDD" id="cd16928">
    <property type="entry name" value="HATPase_GyrB-like"/>
    <property type="match status" value="1"/>
</dbReference>
<dbReference type="InterPro" id="IPR014721">
    <property type="entry name" value="Ribsml_uS5_D2-typ_fold_subgr"/>
</dbReference>
<dbReference type="InterPro" id="IPR013506">
    <property type="entry name" value="Topo_IIA_bsu_dom2"/>
</dbReference>
<reference evidence="12" key="2">
    <citation type="submission" date="2024-06" db="EMBL/GenBank/DDBJ databases">
        <authorList>
            <person name="Sakai Y."/>
            <person name="Fujii T."/>
        </authorList>
    </citation>
    <scope>NUCLEOTIDE SEQUENCE</scope>
    <source>
        <strain evidence="12">M701</strain>
        <plasmid evidence="12">pM7012</plasmid>
    </source>
</reference>
<evidence type="ECO:0000313" key="12">
    <source>
        <dbReference type="EMBL" id="BAO19245.1"/>
    </source>
</evidence>
<evidence type="ECO:0000259" key="11">
    <source>
        <dbReference type="PROSITE" id="PS50880"/>
    </source>
</evidence>
<dbReference type="PRINTS" id="PR00418">
    <property type="entry name" value="TPI2FAMILY"/>
</dbReference>
<dbReference type="SUPFAM" id="SSF54211">
    <property type="entry name" value="Ribosomal protein S5 domain 2-like"/>
    <property type="match status" value="1"/>
</dbReference>
<feature type="site" description="Interaction with DNA" evidence="10">
    <location>
        <position position="511"/>
    </location>
</feature>
<dbReference type="NCBIfam" id="TIGR01055">
    <property type="entry name" value="parE_Gneg"/>
    <property type="match status" value="1"/>
</dbReference>
<dbReference type="Pfam" id="PF01751">
    <property type="entry name" value="Toprim"/>
    <property type="match status" value="1"/>
</dbReference>
<dbReference type="InterPro" id="IPR018522">
    <property type="entry name" value="TopoIIA_CS"/>
</dbReference>
<protein>
    <recommendedName>
        <fullName evidence="10">DNA topoisomerase 4 subunit B</fullName>
        <ecNumber evidence="10">5.6.2.2</ecNumber>
    </recommendedName>
    <alternativeName>
        <fullName evidence="10">Topoisomerase IV subunit B</fullName>
    </alternativeName>
</protein>
<feature type="domain" description="Toprim" evidence="11">
    <location>
        <begin position="422"/>
        <end position="539"/>
    </location>
</feature>
<dbReference type="GO" id="GO:0046872">
    <property type="term" value="F:metal ion binding"/>
    <property type="evidence" value="ECO:0007669"/>
    <property type="project" value="UniProtKB-KW"/>
</dbReference>
<evidence type="ECO:0000256" key="4">
    <source>
        <dbReference type="ARBA" id="ARBA00022741"/>
    </source>
</evidence>
<dbReference type="GO" id="GO:0005524">
    <property type="term" value="F:ATP binding"/>
    <property type="evidence" value="ECO:0007669"/>
    <property type="project" value="UniProtKB-UniRule"/>
</dbReference>
<dbReference type="Pfam" id="PF00204">
    <property type="entry name" value="DNA_gyraseB"/>
    <property type="match status" value="1"/>
</dbReference>
<dbReference type="AlphaFoldDB" id="V5YNS4"/>
<dbReference type="InterPro" id="IPR036890">
    <property type="entry name" value="HATPase_C_sf"/>
</dbReference>
<evidence type="ECO:0000256" key="9">
    <source>
        <dbReference type="ARBA" id="ARBA00023235"/>
    </source>
</evidence>
<sequence length="654" mass="71633">MGHESNSYNASDIDVLEGLDPVRKLPGMYTRVKNPMHIIQEVIDNAADEAQNGHASRIDVTVHKDNSVTVADNGRGIPVDLHPEKKIPAVVVVFTVLHAGGKFRKGNAYARSGGLHGVGVSVTNALSTRLEVEVKRDSKVHHVHFVGGERQISPVTVIGECGPRTTGTRVRAWPDPQYFDSPTIPSGEFQEVVRAKAMLLPGLTVNYKNEITGDEKSWCYKDGISEYLAERIEHLELVGEIFYGEGKVTEASDSVEVGDGGKWAIAWTTTSGKGESFVNLIQTPQGGTHESGLRKGLFEAMKAYCEHHAMLPRGITLQAEDVWSHANFVLSASITHTQFQGQTKDALSSREAVRLISSVVRDPFDHWLVDHPDSAKKIAELAIRHATARAKQGKVVEKRKSSGIATLPGKLTDCESTDISRNELFLVEGDSAGGSAKQGRQREYQAILPLRGKVLNTFDTAKELLFSNNEVHDISVAIGVDPHERGASVDLSNLRYGKICILTDADVDGSHIQTLLLTLFFTHFPELVDRGHIYVAQPPLFRIDVAAQGKNRPARKIYCLDEGERVSALNRLAAENVRDSALAISRFKGLGEMNPDQLWETTMDPDTRRLLQVGVPEGGVAATVDAFRILMGKGEAAARRAWMEEKGDLVEVDI</sequence>
<feature type="site" description="Interaction with DNA" evidence="10">
    <location>
        <position position="639"/>
    </location>
</feature>
<dbReference type="Pfam" id="PF02518">
    <property type="entry name" value="HATPase_c"/>
    <property type="match status" value="1"/>
</dbReference>
<feature type="binding site" evidence="10">
    <location>
        <position position="45"/>
    </location>
    <ligand>
        <name>ATP</name>
        <dbReference type="ChEBI" id="CHEBI:30616"/>
    </ligand>
</feature>
<name>V5YNS4_9BURK</name>
<dbReference type="Pfam" id="PF00986">
    <property type="entry name" value="DNA_gyraseB_C"/>
    <property type="match status" value="1"/>
</dbReference>
<keyword evidence="6" id="KW-0460">Magnesium</keyword>
<feature type="site" description="Interaction with DNA" evidence="10">
    <location>
        <position position="456"/>
    </location>
</feature>
<comment type="catalytic activity">
    <reaction evidence="1 10">
        <text>ATP-dependent breakage, passage and rejoining of double-stranded DNA.</text>
        <dbReference type="EC" id="5.6.2.2"/>
    </reaction>
</comment>
<dbReference type="Gene3D" id="3.30.230.10">
    <property type="match status" value="1"/>
</dbReference>
<dbReference type="GO" id="GO:0005694">
    <property type="term" value="C:chromosome"/>
    <property type="evidence" value="ECO:0007669"/>
    <property type="project" value="InterPro"/>
</dbReference>
<dbReference type="InterPro" id="IPR006171">
    <property type="entry name" value="TOPRIM_dom"/>
</dbReference>
<dbReference type="HAMAP" id="MF_00938">
    <property type="entry name" value="ParE_type1"/>
    <property type="match status" value="1"/>
</dbReference>
<dbReference type="Gene3D" id="3.30.565.10">
    <property type="entry name" value="Histidine kinase-like ATPase, C-terminal domain"/>
    <property type="match status" value="1"/>
</dbReference>
<dbReference type="SMART" id="SM00387">
    <property type="entry name" value="HATPase_c"/>
    <property type="match status" value="1"/>
</dbReference>
<dbReference type="SMART" id="SM00433">
    <property type="entry name" value="TOP2c"/>
    <property type="match status" value="1"/>
</dbReference>
<organism evidence="12">
    <name type="scientific">Burkholderia sp. M701</name>
    <dbReference type="NCBI Taxonomy" id="326454"/>
    <lineage>
        <taxon>Bacteria</taxon>
        <taxon>Pseudomonadati</taxon>
        <taxon>Pseudomonadota</taxon>
        <taxon>Betaproteobacteria</taxon>
        <taxon>Burkholderiales</taxon>
        <taxon>Burkholderiaceae</taxon>
        <taxon>Burkholderia</taxon>
    </lineage>
</organism>
<feature type="binding site" evidence="10">
    <location>
        <begin position="114"/>
        <end position="120"/>
    </location>
    <ligand>
        <name>ATP</name>
        <dbReference type="ChEBI" id="CHEBI:30616"/>
    </ligand>
</feature>
<comment type="cofactor">
    <cofactor evidence="2">
        <name>Mg(2+)</name>
        <dbReference type="ChEBI" id="CHEBI:18420"/>
    </cofactor>
</comment>
<dbReference type="EC" id="5.6.2.2" evidence="10"/>
<comment type="subunit">
    <text evidence="10">Heterotetramer composed of ParC and ParE.</text>
</comment>
<dbReference type="InterPro" id="IPR020568">
    <property type="entry name" value="Ribosomal_Su5_D2-typ_SF"/>
</dbReference>
<keyword evidence="8 10" id="KW-0238">DNA-binding</keyword>
<proteinExistence type="inferred from homology"/>
<evidence type="ECO:0000256" key="8">
    <source>
        <dbReference type="ARBA" id="ARBA00023125"/>
    </source>
</evidence>
<dbReference type="RefSeq" id="WP_023842785.1">
    <property type="nucleotide sequence ID" value="NC_022995.1"/>
</dbReference>
<accession>V5YNS4</accession>
<evidence type="ECO:0000256" key="5">
    <source>
        <dbReference type="ARBA" id="ARBA00022840"/>
    </source>
</evidence>
<dbReference type="InterPro" id="IPR013759">
    <property type="entry name" value="Topo_IIA_B_C"/>
</dbReference>
<dbReference type="InterPro" id="IPR002288">
    <property type="entry name" value="DNA_gyrase_B_C"/>
</dbReference>
<dbReference type="PANTHER" id="PTHR45866">
    <property type="entry name" value="DNA GYRASE/TOPOISOMERASE SUBUNIT B"/>
    <property type="match status" value="1"/>
</dbReference>
<reference evidence="12" key="1">
    <citation type="journal article" date="2014" name="Microbiology">
        <title>A 2,4-dichlorophenoxyacetic acid degradation plasmid pM7012 discloses distribution of an unclassified megaplasmid group across bacterial species.</title>
        <authorList>
            <person name="Sakai Y."/>
            <person name="Ogawa N."/>
            <person name="Shimomura Y."/>
            <person name="Fujii T."/>
        </authorList>
    </citation>
    <scope>NUCLEOTIDE SEQUENCE</scope>
    <source>
        <strain evidence="12">M701</strain>
    </source>
</reference>
<dbReference type="Gene3D" id="3.40.50.670">
    <property type="match status" value="1"/>
</dbReference>
<keyword evidence="5 10" id="KW-0067">ATP-binding</keyword>
<dbReference type="PANTHER" id="PTHR45866:SF4">
    <property type="entry name" value="DNA TOPOISOMERASE 4 SUBUNIT B"/>
    <property type="match status" value="1"/>
</dbReference>
<dbReference type="PROSITE" id="PS50880">
    <property type="entry name" value="TOPRIM"/>
    <property type="match status" value="1"/>
</dbReference>
<evidence type="ECO:0000256" key="10">
    <source>
        <dbReference type="HAMAP-Rule" id="MF_00938"/>
    </source>
</evidence>
<evidence type="ECO:0000256" key="1">
    <source>
        <dbReference type="ARBA" id="ARBA00000185"/>
    </source>
</evidence>
<dbReference type="PRINTS" id="PR01098">
    <property type="entry name" value="TOPISMRASE4B"/>
</dbReference>
<geneLocation type="plasmid" evidence="12">
    <name>pM7012</name>
</geneLocation>
<dbReference type="GO" id="GO:0007059">
    <property type="term" value="P:chromosome segregation"/>
    <property type="evidence" value="ECO:0007669"/>
    <property type="project" value="UniProtKB-UniRule"/>
</dbReference>
<dbReference type="PROSITE" id="PS00177">
    <property type="entry name" value="TOPOISOMERASE_II"/>
    <property type="match status" value="1"/>
</dbReference>
<gene>
    <name evidence="10" type="primary">parE</name>
</gene>
<dbReference type="GO" id="GO:0003677">
    <property type="term" value="F:DNA binding"/>
    <property type="evidence" value="ECO:0007669"/>
    <property type="project" value="UniProtKB-UniRule"/>
</dbReference>